<organism evidence="4 5">
    <name type="scientific">Tetrahymena thermophila (strain SB210)</name>
    <dbReference type="NCBI Taxonomy" id="312017"/>
    <lineage>
        <taxon>Eukaryota</taxon>
        <taxon>Sar</taxon>
        <taxon>Alveolata</taxon>
        <taxon>Ciliophora</taxon>
        <taxon>Intramacronucleata</taxon>
        <taxon>Oligohymenophorea</taxon>
        <taxon>Hymenostomatida</taxon>
        <taxon>Tetrahymenina</taxon>
        <taxon>Tetrahymenidae</taxon>
        <taxon>Tetrahymena</taxon>
    </lineage>
</organism>
<feature type="transmembrane region" description="Helical" evidence="3">
    <location>
        <begin position="956"/>
        <end position="972"/>
    </location>
</feature>
<name>I7M1W5_TETTS</name>
<dbReference type="KEGG" id="tet:TTHERM_00283010"/>
<feature type="transmembrane region" description="Helical" evidence="3">
    <location>
        <begin position="59"/>
        <end position="82"/>
    </location>
</feature>
<feature type="transmembrane region" description="Helical" evidence="3">
    <location>
        <begin position="248"/>
        <end position="278"/>
    </location>
</feature>
<feature type="transmembrane region" description="Helical" evidence="3">
    <location>
        <begin position="325"/>
        <end position="346"/>
    </location>
</feature>
<dbReference type="GO" id="GO:0003713">
    <property type="term" value="F:transcription coactivator activity"/>
    <property type="evidence" value="ECO:0007669"/>
    <property type="project" value="TreeGrafter"/>
</dbReference>
<dbReference type="InParanoid" id="I7M1W5"/>
<dbReference type="GO" id="GO:0045944">
    <property type="term" value="P:positive regulation of transcription by RNA polymerase II"/>
    <property type="evidence" value="ECO:0007669"/>
    <property type="project" value="TreeGrafter"/>
</dbReference>
<dbReference type="SUPFAM" id="SSF103473">
    <property type="entry name" value="MFS general substrate transporter"/>
    <property type="match status" value="1"/>
</dbReference>
<evidence type="ECO:0000256" key="1">
    <source>
        <dbReference type="SAM" id="Coils"/>
    </source>
</evidence>
<evidence type="ECO:0000313" key="5">
    <source>
        <dbReference type="Proteomes" id="UP000009168"/>
    </source>
</evidence>
<feature type="coiled-coil region" evidence="1">
    <location>
        <begin position="691"/>
        <end position="718"/>
    </location>
</feature>
<keyword evidence="3" id="KW-0472">Membrane</keyword>
<feature type="transmembrane region" description="Helical" evidence="3">
    <location>
        <begin position="299"/>
        <end position="319"/>
    </location>
</feature>
<feature type="transmembrane region" description="Helical" evidence="3">
    <location>
        <begin position="846"/>
        <end position="868"/>
    </location>
</feature>
<dbReference type="InterPro" id="IPR051647">
    <property type="entry name" value="Mediator_comp_sub12"/>
</dbReference>
<accession>I7M1W5</accession>
<dbReference type="AlphaFoldDB" id="I7M1W5"/>
<dbReference type="EMBL" id="GG662656">
    <property type="protein sequence ID" value="EAR97913.2"/>
    <property type="molecule type" value="Genomic_DNA"/>
</dbReference>
<reference evidence="5" key="1">
    <citation type="journal article" date="2006" name="PLoS Biol.">
        <title>Macronuclear genome sequence of the ciliate Tetrahymena thermophila, a model eukaryote.</title>
        <authorList>
            <person name="Eisen J.A."/>
            <person name="Coyne R.S."/>
            <person name="Wu M."/>
            <person name="Wu D."/>
            <person name="Thiagarajan M."/>
            <person name="Wortman J.R."/>
            <person name="Badger J.H."/>
            <person name="Ren Q."/>
            <person name="Amedeo P."/>
            <person name="Jones K.M."/>
            <person name="Tallon L.J."/>
            <person name="Delcher A.L."/>
            <person name="Salzberg S.L."/>
            <person name="Silva J.C."/>
            <person name="Haas B.J."/>
            <person name="Majoros W.H."/>
            <person name="Farzad M."/>
            <person name="Carlton J.M."/>
            <person name="Smith R.K. Jr."/>
            <person name="Garg J."/>
            <person name="Pearlman R.E."/>
            <person name="Karrer K.M."/>
            <person name="Sun L."/>
            <person name="Manning G."/>
            <person name="Elde N.C."/>
            <person name="Turkewitz A.P."/>
            <person name="Asai D.J."/>
            <person name="Wilkes D.E."/>
            <person name="Wang Y."/>
            <person name="Cai H."/>
            <person name="Collins K."/>
            <person name="Stewart B.A."/>
            <person name="Lee S.R."/>
            <person name="Wilamowska K."/>
            <person name="Weinberg Z."/>
            <person name="Ruzzo W.L."/>
            <person name="Wloga D."/>
            <person name="Gaertig J."/>
            <person name="Frankel J."/>
            <person name="Tsao C.-C."/>
            <person name="Gorovsky M.A."/>
            <person name="Keeling P.J."/>
            <person name="Waller R.F."/>
            <person name="Patron N.J."/>
            <person name="Cherry J.M."/>
            <person name="Stover N.A."/>
            <person name="Krieger C.J."/>
            <person name="del Toro C."/>
            <person name="Ryder H.F."/>
            <person name="Williamson S.C."/>
            <person name="Barbeau R.A."/>
            <person name="Hamilton E.P."/>
            <person name="Orias E."/>
        </authorList>
    </citation>
    <scope>NUCLEOTIDE SEQUENCE [LARGE SCALE GENOMIC DNA]</scope>
    <source>
        <strain evidence="5">SB210</strain>
    </source>
</reference>
<dbReference type="RefSeq" id="XP_001018158.2">
    <property type="nucleotide sequence ID" value="XM_001018158.2"/>
</dbReference>
<dbReference type="GO" id="GO:0016592">
    <property type="term" value="C:mediator complex"/>
    <property type="evidence" value="ECO:0007669"/>
    <property type="project" value="TreeGrafter"/>
</dbReference>
<sequence>MLGDQIIPVYWENFQEEEEEEEKNNYQDIYNSEYINRLIFQQEKVEYYEVLNIVGSDDFYQLIMSLLVGLIWFFSGLGLYSIPYIFQNPKFMCYEGFSSHDPIQASQTPLFFNASTSNQIFDNLPFKNKEEIQHQHNLIQSQQQNQQFHQYQQNANQIKIEELEGYECWENELACRKQIVIMNDRLNQMNSSLITQFSMFCSHFHNKILILSFFFAGASLGVMFSQVFISNRLGQALQIKIYLLLQSINIFCMCFFAIDFIFICSHIFFAGFFGFALWSISQTYLRDICSKEFFIDYRCAIFFLNTISQMSVTLLFTFISEWRKSLIYAVSVPLGILFIACLYFMIENPRFLIGRSNSNRVYKAFYDIFLFNDARKFFSPRQFDIVYVKMLVTLKLYPPQNQNGNQLEGQQNRRQNPLSSPSSGSNLSPSQLNRNSNNHNINLLSEMNNNINNNNNQPNRINTNDLMNNRNNTVDNLRANTQEQIRFNTIDINRVNTQDYQRANTVGSPFYAQQSNKNNLQCQQQQALDNFSQPFLQQQQQIQQIQQPNLQNYYQSQINIENNKMEDIFSRKSIQNNSNNLMLQNKLDLQSYNRNNLANLAEDKSIDKISLISLHNPTPEIMSNIFLKIPSNNQINNQNSTKLNNQKMNEDIQSLNSNNPQNSNTQINFQSSNNQINLQNSFVQQKNQFNLQTATNQFAQSQQENQQAQMNINNLQTEYFTRSQMNLNQNDNIYMNNNNNTNNILITNMNNNPIQLTTNNYTYQAFTHINMGEEQKSQSEAISNNTIAYRQNQNIENNVCEESENQQPYNEKQQFQEYLKRLIVYIFASSVFFGMYFLFMMEIDKIGINLSYNIFILGFSEFIGILFADKFIEFPDPRNTVKHCLFVSGILSTSFIMMKQSKYCEASHIAVCPEKIVQLLFIGLIRFSTIFGLSFLIRNFKLIENTSQMKEQTWKWVNSIGIFGVFIPLIILLITKSIYSTIFIYGIVSMLVSLFFRT</sequence>
<proteinExistence type="predicted"/>
<dbReference type="InterPro" id="IPR036259">
    <property type="entry name" value="MFS_trans_sf"/>
</dbReference>
<protein>
    <submittedName>
        <fullName evidence="4">Transmembrane protein, putative</fullName>
    </submittedName>
</protein>
<evidence type="ECO:0000256" key="2">
    <source>
        <dbReference type="SAM" id="MobiDB-lite"/>
    </source>
</evidence>
<feature type="region of interest" description="Disordered" evidence="2">
    <location>
        <begin position="402"/>
        <end position="441"/>
    </location>
</feature>
<dbReference type="PANTHER" id="PTHR46007:SF8">
    <property type="entry name" value="C2H2-TYPE DOMAIN-CONTAINING PROTEIN"/>
    <property type="match status" value="1"/>
</dbReference>
<dbReference type="GeneID" id="7841520"/>
<dbReference type="Proteomes" id="UP000009168">
    <property type="component" value="Unassembled WGS sequence"/>
</dbReference>
<feature type="transmembrane region" description="Helical" evidence="3">
    <location>
        <begin position="978"/>
        <end position="996"/>
    </location>
</feature>
<feature type="transmembrane region" description="Helical" evidence="3">
    <location>
        <begin position="918"/>
        <end position="936"/>
    </location>
</feature>
<feature type="transmembrane region" description="Helical" evidence="3">
    <location>
        <begin position="822"/>
        <end position="840"/>
    </location>
</feature>
<evidence type="ECO:0000313" key="4">
    <source>
        <dbReference type="EMBL" id="EAR97913.2"/>
    </source>
</evidence>
<keyword evidence="3" id="KW-1133">Transmembrane helix</keyword>
<evidence type="ECO:0000256" key="3">
    <source>
        <dbReference type="SAM" id="Phobius"/>
    </source>
</evidence>
<keyword evidence="3 4" id="KW-0812">Transmembrane</keyword>
<dbReference type="PANTHER" id="PTHR46007">
    <property type="entry name" value="MEDIATOR OF RNA POLYMERASE II TRANSCRIPTION SUBUNIT 12"/>
    <property type="match status" value="1"/>
</dbReference>
<gene>
    <name evidence="4" type="ORF">TTHERM_00283010</name>
</gene>
<keyword evidence="5" id="KW-1185">Reference proteome</keyword>
<feature type="transmembrane region" description="Helical" evidence="3">
    <location>
        <begin position="208"/>
        <end position="228"/>
    </location>
</feature>
<keyword evidence="1" id="KW-0175">Coiled coil</keyword>